<evidence type="ECO:0000313" key="1">
    <source>
        <dbReference type="EMBL" id="CAL1277937.1"/>
    </source>
</evidence>
<dbReference type="EMBL" id="CAXIEN010000106">
    <property type="protein sequence ID" value="CAL1277937.1"/>
    <property type="molecule type" value="Genomic_DNA"/>
</dbReference>
<evidence type="ECO:0000313" key="2">
    <source>
        <dbReference type="Proteomes" id="UP001497382"/>
    </source>
</evidence>
<accession>A0AAV2A2T8</accession>
<dbReference type="AlphaFoldDB" id="A0AAV2A2T8"/>
<dbReference type="Proteomes" id="UP001497382">
    <property type="component" value="Unassembled WGS sequence"/>
</dbReference>
<keyword evidence="2" id="KW-1185">Reference proteome</keyword>
<comment type="caution">
    <text evidence="1">The sequence shown here is derived from an EMBL/GenBank/DDBJ whole genome shotgun (WGS) entry which is preliminary data.</text>
</comment>
<protein>
    <submittedName>
        <fullName evidence="1">Uncharacterized protein</fullName>
    </submittedName>
</protein>
<proteinExistence type="predicted"/>
<gene>
    <name evidence="1" type="ORF">LARSCL_LOCUS9493</name>
</gene>
<organism evidence="1 2">
    <name type="scientific">Larinioides sclopetarius</name>
    <dbReference type="NCBI Taxonomy" id="280406"/>
    <lineage>
        <taxon>Eukaryota</taxon>
        <taxon>Metazoa</taxon>
        <taxon>Ecdysozoa</taxon>
        <taxon>Arthropoda</taxon>
        <taxon>Chelicerata</taxon>
        <taxon>Arachnida</taxon>
        <taxon>Araneae</taxon>
        <taxon>Araneomorphae</taxon>
        <taxon>Entelegynae</taxon>
        <taxon>Araneoidea</taxon>
        <taxon>Araneidae</taxon>
        <taxon>Larinioides</taxon>
    </lineage>
</organism>
<name>A0AAV2A2T8_9ARAC</name>
<reference evidence="1 2" key="1">
    <citation type="submission" date="2024-04" db="EMBL/GenBank/DDBJ databases">
        <authorList>
            <person name="Rising A."/>
            <person name="Reimegard J."/>
            <person name="Sonavane S."/>
            <person name="Akerstrom W."/>
            <person name="Nylinder S."/>
            <person name="Hedman E."/>
            <person name="Kallberg Y."/>
        </authorList>
    </citation>
    <scope>NUCLEOTIDE SEQUENCE [LARGE SCALE GENOMIC DNA]</scope>
</reference>
<sequence length="64" mass="7495">MRRLLTEHGDKLNEEEVESFLSAVVNPFRDKIEYGKICEKLVVPEIVDIMYNKQKILSDIKSEI</sequence>